<proteinExistence type="inferred from homology"/>
<feature type="transmembrane region" description="Helical" evidence="9">
    <location>
        <begin position="397"/>
        <end position="417"/>
    </location>
</feature>
<evidence type="ECO:0000256" key="6">
    <source>
        <dbReference type="ARBA" id="ARBA00022989"/>
    </source>
</evidence>
<keyword evidence="5 8" id="KW-0812">Transmembrane</keyword>
<evidence type="ECO:0000256" key="2">
    <source>
        <dbReference type="ARBA" id="ARBA00005982"/>
    </source>
</evidence>
<dbReference type="PANTHER" id="PTHR23517:SF15">
    <property type="entry name" value="PROTON-DEPENDENT OLIGOPEPTIDE FAMILY TRANSPORT PROTEIN"/>
    <property type="match status" value="1"/>
</dbReference>
<evidence type="ECO:0000313" key="11">
    <source>
        <dbReference type="EMBL" id="KWZ76541.1"/>
    </source>
</evidence>
<evidence type="ECO:0000313" key="12">
    <source>
        <dbReference type="Proteomes" id="UP000070376"/>
    </source>
</evidence>
<comment type="similarity">
    <text evidence="2 8">Belongs to the major facilitator superfamily. Proton-dependent oligopeptide transporter (POT/PTR) (TC 2.A.17) family.</text>
</comment>
<dbReference type="SUPFAM" id="SSF103473">
    <property type="entry name" value="MFS general substrate transporter"/>
    <property type="match status" value="1"/>
</dbReference>
<dbReference type="PROSITE" id="PS01023">
    <property type="entry name" value="PTR2_2"/>
    <property type="match status" value="1"/>
</dbReference>
<keyword evidence="6 9" id="KW-1133">Transmembrane helix</keyword>
<feature type="transmembrane region" description="Helical" evidence="9">
    <location>
        <begin position="234"/>
        <end position="253"/>
    </location>
</feature>
<keyword evidence="3 8" id="KW-0813">Transport</keyword>
<dbReference type="PATRIC" id="fig|1398.22.peg.3795"/>
<dbReference type="EMBL" id="LRPN01000197">
    <property type="protein sequence ID" value="KWZ76541.1"/>
    <property type="molecule type" value="Genomic_DNA"/>
</dbReference>
<dbReference type="InterPro" id="IPR005279">
    <property type="entry name" value="Dipep/tripep_permease"/>
</dbReference>
<dbReference type="InterPro" id="IPR050171">
    <property type="entry name" value="MFS_Transporters"/>
</dbReference>
<dbReference type="GO" id="GO:0042937">
    <property type="term" value="F:tripeptide transmembrane transporter activity"/>
    <property type="evidence" value="ECO:0007669"/>
    <property type="project" value="UniProtKB-ARBA"/>
</dbReference>
<feature type="transmembrane region" description="Helical" evidence="9">
    <location>
        <begin position="259"/>
        <end position="280"/>
    </location>
</feature>
<evidence type="ECO:0000256" key="9">
    <source>
        <dbReference type="SAM" id="Phobius"/>
    </source>
</evidence>
<dbReference type="InterPro" id="IPR020846">
    <property type="entry name" value="MFS_dom"/>
</dbReference>
<dbReference type="InterPro" id="IPR018456">
    <property type="entry name" value="PTR2_symporter_CS"/>
</dbReference>
<dbReference type="RefSeq" id="WP_061087285.1">
    <property type="nucleotide sequence ID" value="NZ_CP017888.1"/>
</dbReference>
<dbReference type="FunFam" id="1.20.1250.20:FF:000017">
    <property type="entry name" value="Dipeptide and tripeptide permease A"/>
    <property type="match status" value="1"/>
</dbReference>
<feature type="transmembrane region" description="Helical" evidence="9">
    <location>
        <begin position="160"/>
        <end position="179"/>
    </location>
</feature>
<dbReference type="PANTHER" id="PTHR23517">
    <property type="entry name" value="RESISTANCE PROTEIN MDTM, PUTATIVE-RELATED-RELATED"/>
    <property type="match status" value="1"/>
</dbReference>
<evidence type="ECO:0000256" key="4">
    <source>
        <dbReference type="ARBA" id="ARBA00022475"/>
    </source>
</evidence>
<organism evidence="11 12">
    <name type="scientific">Heyndrickxia coagulans</name>
    <name type="common">Weizmannia coagulans</name>
    <dbReference type="NCBI Taxonomy" id="1398"/>
    <lineage>
        <taxon>Bacteria</taxon>
        <taxon>Bacillati</taxon>
        <taxon>Bacillota</taxon>
        <taxon>Bacilli</taxon>
        <taxon>Bacillales</taxon>
        <taxon>Bacillaceae</taxon>
        <taxon>Heyndrickxia</taxon>
    </lineage>
</organism>
<evidence type="ECO:0000256" key="8">
    <source>
        <dbReference type="RuleBase" id="RU003755"/>
    </source>
</evidence>
<dbReference type="InterPro" id="IPR036259">
    <property type="entry name" value="MFS_trans_sf"/>
</dbReference>
<dbReference type="PROSITE" id="PS50850">
    <property type="entry name" value="MFS"/>
    <property type="match status" value="1"/>
</dbReference>
<keyword evidence="4" id="KW-1003">Cell membrane</keyword>
<dbReference type="CDD" id="cd17346">
    <property type="entry name" value="MFS_DtpA_like"/>
    <property type="match status" value="1"/>
</dbReference>
<evidence type="ECO:0000256" key="1">
    <source>
        <dbReference type="ARBA" id="ARBA00004651"/>
    </source>
</evidence>
<feature type="transmembrane region" description="Helical" evidence="9">
    <location>
        <begin position="372"/>
        <end position="391"/>
    </location>
</feature>
<reference evidence="12" key="1">
    <citation type="submission" date="2016-01" db="EMBL/GenBank/DDBJ databases">
        <authorList>
            <person name="Mitreva M."/>
            <person name="Pepin K.H."/>
            <person name="Mihindukulasuriya K.A."/>
            <person name="Fulton R."/>
            <person name="Fronick C."/>
            <person name="O'Laughlin M."/>
            <person name="Miner T."/>
            <person name="Herter B."/>
            <person name="Rosa B.A."/>
            <person name="Cordes M."/>
            <person name="Tomlinson C."/>
            <person name="Wollam A."/>
            <person name="Palsikar V.B."/>
            <person name="Mardis E.R."/>
            <person name="Wilson R.K."/>
        </authorList>
    </citation>
    <scope>NUCLEOTIDE SEQUENCE [LARGE SCALE GENOMIC DNA]</scope>
    <source>
        <strain evidence="12">GED7749B</strain>
    </source>
</reference>
<evidence type="ECO:0000256" key="3">
    <source>
        <dbReference type="ARBA" id="ARBA00022448"/>
    </source>
</evidence>
<feature type="transmembrane region" description="Helical" evidence="9">
    <location>
        <begin position="66"/>
        <end position="86"/>
    </location>
</feature>
<dbReference type="InterPro" id="IPR000109">
    <property type="entry name" value="POT_fam"/>
</dbReference>
<dbReference type="Proteomes" id="UP000070376">
    <property type="component" value="Unassembled WGS sequence"/>
</dbReference>
<feature type="transmembrane region" description="Helical" evidence="9">
    <location>
        <begin position="465"/>
        <end position="488"/>
    </location>
</feature>
<dbReference type="PROSITE" id="PS01022">
    <property type="entry name" value="PTR2_1"/>
    <property type="match status" value="1"/>
</dbReference>
<name>A0A133KAE8_HEYCO</name>
<feature type="transmembrane region" description="Helical" evidence="9">
    <location>
        <begin position="185"/>
        <end position="203"/>
    </location>
</feature>
<accession>A0A133KAE8</accession>
<keyword evidence="7 9" id="KW-0472">Membrane</keyword>
<dbReference type="GO" id="GO:0005886">
    <property type="term" value="C:plasma membrane"/>
    <property type="evidence" value="ECO:0007669"/>
    <property type="project" value="UniProtKB-SubCell"/>
</dbReference>
<dbReference type="AlphaFoldDB" id="A0A133KAE8"/>
<evidence type="ECO:0000256" key="5">
    <source>
        <dbReference type="ARBA" id="ARBA00022692"/>
    </source>
</evidence>
<dbReference type="GO" id="GO:0071916">
    <property type="term" value="F:dipeptide transmembrane transporter activity"/>
    <property type="evidence" value="ECO:0007669"/>
    <property type="project" value="UniProtKB-ARBA"/>
</dbReference>
<dbReference type="Pfam" id="PF00854">
    <property type="entry name" value="PTR2"/>
    <property type="match status" value="1"/>
</dbReference>
<dbReference type="Gene3D" id="1.20.1250.20">
    <property type="entry name" value="MFS general substrate transporter like domains"/>
    <property type="match status" value="1"/>
</dbReference>
<feature type="domain" description="Major facilitator superfamily (MFS) profile" evidence="10">
    <location>
        <begin position="24"/>
        <end position="487"/>
    </location>
</feature>
<dbReference type="GO" id="GO:0035443">
    <property type="term" value="P:tripeptide transmembrane transport"/>
    <property type="evidence" value="ECO:0007669"/>
    <property type="project" value="UniProtKB-ARBA"/>
</dbReference>
<comment type="subcellular location">
    <subcellularLocation>
        <location evidence="1">Cell membrane</location>
        <topology evidence="1">Multi-pass membrane protein</topology>
    </subcellularLocation>
    <subcellularLocation>
        <location evidence="8">Membrane</location>
        <topology evidence="8">Multi-pass membrane protein</topology>
    </subcellularLocation>
</comment>
<gene>
    <name evidence="11" type="ORF">HMPREF3213_03791</name>
</gene>
<dbReference type="NCBIfam" id="TIGR00924">
    <property type="entry name" value="yjdL_sub1_fam"/>
    <property type="match status" value="1"/>
</dbReference>
<feature type="transmembrane region" description="Helical" evidence="9">
    <location>
        <begin position="292"/>
        <end position="308"/>
    </location>
</feature>
<dbReference type="GO" id="GO:0015333">
    <property type="term" value="F:peptide:proton symporter activity"/>
    <property type="evidence" value="ECO:0007669"/>
    <property type="project" value="UniProtKB-ARBA"/>
</dbReference>
<feature type="transmembrane region" description="Helical" evidence="9">
    <location>
        <begin position="341"/>
        <end position="360"/>
    </location>
</feature>
<protein>
    <submittedName>
        <fullName evidence="11">Di-/tripeptide transporter</fullName>
    </submittedName>
</protein>
<sequence length="497" mass="54229">MSTIDKKKVLATVPQTGFFGHPKGLSTLFFLEFWERFSYYGMKGILIYYMYDRLSNGGLGLDPTTAASIASIYGALVYMSGIIGGWISDRLLGSAKTVFYGGVLIMLGHIALSFPGGFPALIVSMVLIVLGTGLLKPNAASTVGELYDEKDLRRDSGFSIYYMAVNLGAFIAPLIVGTIGQGYNYHLGFSIAAIGMFFGLIAFTMSRKKNLGLAGSVVHNPLKPEERRSTFTKIGVGAVVLIILLAITIPTRILNLNSFITIVSILGFLIPAWYFFMMYFSKKTSKDERSRILAYIPLFIASIVFWAIEEQGASLLAVYADKRTQLNFAGIHILPSWFQTLNPLFIVVFAPVLASLWVKLGDRQPSTPVKFSFGLILAGLSYMVMMAPAYFNGSSSLVSPLWLVLSYFLVVIGELCLSPVGLSVSTKLAPAAFSAQMLSLWNLSDAAAQTLNAQLVKLYSANHEVIYFGGVGLVSVILGIFLLLYAPVIKRLMRGIK</sequence>
<evidence type="ECO:0000256" key="7">
    <source>
        <dbReference type="ARBA" id="ARBA00023136"/>
    </source>
</evidence>
<evidence type="ECO:0000259" key="10">
    <source>
        <dbReference type="PROSITE" id="PS50850"/>
    </source>
</evidence>
<comment type="caution">
    <text evidence="11">The sequence shown here is derived from an EMBL/GenBank/DDBJ whole genome shotgun (WGS) entry which is preliminary data.</text>
</comment>